<feature type="compositionally biased region" description="Basic and acidic residues" evidence="1">
    <location>
        <begin position="13"/>
        <end position="22"/>
    </location>
</feature>
<keyword evidence="3" id="KW-1185">Reference proteome</keyword>
<evidence type="ECO:0000313" key="3">
    <source>
        <dbReference type="Proteomes" id="UP000238176"/>
    </source>
</evidence>
<feature type="compositionally biased region" description="Low complexity" evidence="1">
    <location>
        <begin position="522"/>
        <end position="536"/>
    </location>
</feature>
<sequence length="542" mass="59103">MTATAVAPPRPAARQDEPRPQFRGDATAHMSAGAYLDYRFREAVVEHVYSRRDLAVAPSPGCDPVPVLLHARRARAIDLAEDLATVAALAACIAVPGPDRFLLLACLAAWAVPAVKLHGVGSSLRVSSMRRRPRLDRLLIRIEERIKGGHIGGAVVALTVLVWIDVVSGGVPVWAVLVGLVLCRSAFEWIRLRCLVTVPVRTPSPRRRNGRIGRIGAAERSGPVVCPRKYRRDYPGFGFRLSQDLFSLSLSQTAEQAERGEMQPFTVDELHGHLRASVEKQTAASPSASALPDLEITEQCFVSDFHVGGPQADAASLDGVVRRELRFQVSTAEGGSVTNFFTRFTLEGGSLSMWFSPCVIPDTWPGYHLYRNGPIRWRSAALWCTVPVAASLPVELLLSPSDLLMRAGRGIRNTVRGRPELTGWQPPDRGAQYGVRELSVNPDAEYLDLTKPLVYIRILRRRVLTAVVEFLKERNIDASSLEEQIAAVVNYNVVNNGEMNTGVLGPGHVSVTAMGSNASVVQHQHQAGQQPQQQQGGEKGAT</sequence>
<proteinExistence type="predicted"/>
<dbReference type="AlphaFoldDB" id="A0A2T0UMP1"/>
<evidence type="ECO:0000256" key="1">
    <source>
        <dbReference type="SAM" id="MobiDB-lite"/>
    </source>
</evidence>
<dbReference type="OrthoDB" id="3078176at2"/>
<dbReference type="Proteomes" id="UP000238176">
    <property type="component" value="Unassembled WGS sequence"/>
</dbReference>
<dbReference type="EMBL" id="PVTJ01000004">
    <property type="protein sequence ID" value="PRY59107.1"/>
    <property type="molecule type" value="Genomic_DNA"/>
</dbReference>
<protein>
    <submittedName>
        <fullName evidence="2">Uncharacterized protein</fullName>
    </submittedName>
</protein>
<organism evidence="2 3">
    <name type="scientific">Glycomyces artemisiae</name>
    <dbReference type="NCBI Taxonomy" id="1076443"/>
    <lineage>
        <taxon>Bacteria</taxon>
        <taxon>Bacillati</taxon>
        <taxon>Actinomycetota</taxon>
        <taxon>Actinomycetes</taxon>
        <taxon>Glycomycetales</taxon>
        <taxon>Glycomycetaceae</taxon>
        <taxon>Glycomyces</taxon>
    </lineage>
</organism>
<accession>A0A2T0UMP1</accession>
<name>A0A2T0UMP1_9ACTN</name>
<dbReference type="RefSeq" id="WP_106364201.1">
    <property type="nucleotide sequence ID" value="NZ_PVTJ01000004.1"/>
</dbReference>
<reference evidence="2 3" key="1">
    <citation type="submission" date="2018-03" db="EMBL/GenBank/DDBJ databases">
        <title>Genomic Encyclopedia of Type Strains, Phase III (KMG-III): the genomes of soil and plant-associated and newly described type strains.</title>
        <authorList>
            <person name="Whitman W."/>
        </authorList>
    </citation>
    <scope>NUCLEOTIDE SEQUENCE [LARGE SCALE GENOMIC DNA]</scope>
    <source>
        <strain evidence="2 3">CGMCC 4.7067</strain>
    </source>
</reference>
<feature type="region of interest" description="Disordered" evidence="1">
    <location>
        <begin position="1"/>
        <end position="24"/>
    </location>
</feature>
<evidence type="ECO:0000313" key="2">
    <source>
        <dbReference type="EMBL" id="PRY59107.1"/>
    </source>
</evidence>
<comment type="caution">
    <text evidence="2">The sequence shown here is derived from an EMBL/GenBank/DDBJ whole genome shotgun (WGS) entry which is preliminary data.</text>
</comment>
<gene>
    <name evidence="2" type="ORF">B0I28_104264</name>
</gene>
<feature type="region of interest" description="Disordered" evidence="1">
    <location>
        <begin position="520"/>
        <end position="542"/>
    </location>
</feature>